<dbReference type="EMBL" id="UYRT01082430">
    <property type="protein sequence ID" value="VDN25988.1"/>
    <property type="molecule type" value="Genomic_DNA"/>
</dbReference>
<keyword evidence="1" id="KW-1133">Transmembrane helix</keyword>
<name>A0A183E394_9BILA</name>
<protein>
    <submittedName>
        <fullName evidence="2 4">Uncharacterized protein</fullName>
    </submittedName>
</protein>
<evidence type="ECO:0000313" key="2">
    <source>
        <dbReference type="EMBL" id="VDN25988.1"/>
    </source>
</evidence>
<reference evidence="2 3" key="2">
    <citation type="submission" date="2018-11" db="EMBL/GenBank/DDBJ databases">
        <authorList>
            <consortium name="Pathogen Informatics"/>
        </authorList>
    </citation>
    <scope>NUCLEOTIDE SEQUENCE [LARGE SCALE GENOMIC DNA]</scope>
</reference>
<sequence>MITRASSVSLRGKGSGLVCPPIWLSGVLFLLLMVPQDVMSRYASFNIGSILNHAPGAEHRNFTNAGYPNFASAKQHPKMTITKDNNGSAIMADYDPVNDIEYDAVDEDDYGSANETDYDSEEKNQSNATGLFELQRLPMKVAITGYYNMISTKKLGELLRTLFDYSAMSGPVMSA</sequence>
<keyword evidence="1" id="KW-0812">Transmembrane</keyword>
<evidence type="ECO:0000313" key="3">
    <source>
        <dbReference type="Proteomes" id="UP000271098"/>
    </source>
</evidence>
<organism evidence="4">
    <name type="scientific">Gongylonema pulchrum</name>
    <dbReference type="NCBI Taxonomy" id="637853"/>
    <lineage>
        <taxon>Eukaryota</taxon>
        <taxon>Metazoa</taxon>
        <taxon>Ecdysozoa</taxon>
        <taxon>Nematoda</taxon>
        <taxon>Chromadorea</taxon>
        <taxon>Rhabditida</taxon>
        <taxon>Spirurina</taxon>
        <taxon>Spiruromorpha</taxon>
        <taxon>Spiruroidea</taxon>
        <taxon>Gongylonematidae</taxon>
        <taxon>Gongylonema</taxon>
    </lineage>
</organism>
<dbReference type="Proteomes" id="UP000271098">
    <property type="component" value="Unassembled WGS sequence"/>
</dbReference>
<keyword evidence="1" id="KW-0472">Membrane</keyword>
<evidence type="ECO:0000313" key="4">
    <source>
        <dbReference type="WBParaSite" id="GPUH_0001545601-mRNA-1"/>
    </source>
</evidence>
<accession>A0A183E394</accession>
<reference evidence="4" key="1">
    <citation type="submission" date="2016-06" db="UniProtKB">
        <authorList>
            <consortium name="WormBaseParasite"/>
        </authorList>
    </citation>
    <scope>IDENTIFICATION</scope>
</reference>
<evidence type="ECO:0000256" key="1">
    <source>
        <dbReference type="SAM" id="Phobius"/>
    </source>
</evidence>
<keyword evidence="3" id="KW-1185">Reference proteome</keyword>
<gene>
    <name evidence="2" type="ORF">GPUH_LOCUS15435</name>
</gene>
<dbReference type="AlphaFoldDB" id="A0A183E394"/>
<proteinExistence type="predicted"/>
<feature type="transmembrane region" description="Helical" evidence="1">
    <location>
        <begin position="15"/>
        <end position="34"/>
    </location>
</feature>
<dbReference type="WBParaSite" id="GPUH_0001545601-mRNA-1">
    <property type="protein sequence ID" value="GPUH_0001545601-mRNA-1"/>
    <property type="gene ID" value="GPUH_0001545601"/>
</dbReference>